<accession>A0A1V9GKC6</accession>
<dbReference type="Gene3D" id="3.30.70.1430">
    <property type="entry name" value="Multidrug efflux transporter AcrB pore domain"/>
    <property type="match status" value="2"/>
</dbReference>
<feature type="transmembrane region" description="Helical" evidence="8">
    <location>
        <begin position="453"/>
        <end position="472"/>
    </location>
</feature>
<dbReference type="PANTHER" id="PTHR32063:SF24">
    <property type="entry name" value="CATION EFFLUX SYSTEM (ACRB_ACRD_ACRF FAMILY)"/>
    <property type="match status" value="1"/>
</dbReference>
<keyword evidence="5 8" id="KW-0812">Transmembrane</keyword>
<dbReference type="Gene3D" id="3.30.70.1320">
    <property type="entry name" value="Multidrug efflux transporter AcrB pore domain like"/>
    <property type="match status" value="1"/>
</dbReference>
<evidence type="ECO:0000256" key="8">
    <source>
        <dbReference type="SAM" id="Phobius"/>
    </source>
</evidence>
<keyword evidence="7 8" id="KW-0472">Membrane</keyword>
<evidence type="ECO:0000313" key="10">
    <source>
        <dbReference type="Proteomes" id="UP000050343"/>
    </source>
</evidence>
<evidence type="ECO:0000256" key="5">
    <source>
        <dbReference type="ARBA" id="ARBA00022692"/>
    </source>
</evidence>
<feature type="transmembrane region" description="Helical" evidence="8">
    <location>
        <begin position="484"/>
        <end position="507"/>
    </location>
</feature>
<evidence type="ECO:0000256" key="6">
    <source>
        <dbReference type="ARBA" id="ARBA00022989"/>
    </source>
</evidence>
<keyword evidence="4" id="KW-1003">Cell membrane</keyword>
<reference evidence="9 10" key="1">
    <citation type="journal article" date="2016" name="Plant Pathol.">
        <title>Genetic characterization of strains named as Xanthomonas axonopodis pv. dieffenbachiae leads to a taxonomic revision of the X. axonopodis species complex.</title>
        <authorList>
            <person name="Constantin E.C."/>
            <person name="Cleenwerck I."/>
            <person name="Maes M."/>
            <person name="Baeyen S."/>
            <person name="Van Malderghem C."/>
            <person name="De Vos P."/>
            <person name="Cottyn B."/>
        </authorList>
    </citation>
    <scope>NUCLEOTIDE SEQUENCE [LARGE SCALE GENOMIC DNA]</scope>
    <source>
        <strain evidence="10">LMG9055</strain>
    </source>
</reference>
<comment type="caution">
    <text evidence="9">The sequence shown here is derived from an EMBL/GenBank/DDBJ whole genome shotgun (WGS) entry which is preliminary data.</text>
</comment>
<proteinExistence type="inferred from homology"/>
<feature type="transmembrane region" description="Helical" evidence="8">
    <location>
        <begin position="912"/>
        <end position="934"/>
    </location>
</feature>
<comment type="similarity">
    <text evidence="2">Belongs to the resistance-nodulation-cell division (RND) (TC 2.A.6) family.</text>
</comment>
<dbReference type="Proteomes" id="UP000050343">
    <property type="component" value="Unassembled WGS sequence"/>
</dbReference>
<feature type="transmembrane region" description="Helical" evidence="8">
    <location>
        <begin position="12"/>
        <end position="31"/>
    </location>
</feature>
<protein>
    <submittedName>
        <fullName evidence="9">Cation transporter</fullName>
    </submittedName>
</protein>
<keyword evidence="3" id="KW-0813">Transport</keyword>
<dbReference type="SUPFAM" id="SSF82714">
    <property type="entry name" value="Multidrug efflux transporter AcrB TolC docking domain, DN and DC subdomains"/>
    <property type="match status" value="2"/>
</dbReference>
<feature type="transmembrane region" description="Helical" evidence="8">
    <location>
        <begin position="393"/>
        <end position="414"/>
    </location>
</feature>
<feature type="transmembrane region" description="Helical" evidence="8">
    <location>
        <begin position="886"/>
        <end position="905"/>
    </location>
</feature>
<organism evidence="9 10">
    <name type="scientific">Xanthomonas phaseoli pv. syngonii LMG 9055</name>
    <dbReference type="NCBI Taxonomy" id="1437878"/>
    <lineage>
        <taxon>Bacteria</taxon>
        <taxon>Pseudomonadati</taxon>
        <taxon>Pseudomonadota</taxon>
        <taxon>Gammaproteobacteria</taxon>
        <taxon>Lysobacterales</taxon>
        <taxon>Lysobacteraceae</taxon>
        <taxon>Xanthomonas</taxon>
    </lineage>
</organism>
<gene>
    <name evidence="9" type="ORF">IA54_015585</name>
</gene>
<dbReference type="PANTHER" id="PTHR32063">
    <property type="match status" value="1"/>
</dbReference>
<dbReference type="Gene3D" id="1.20.1640.10">
    <property type="entry name" value="Multidrug efflux transporter AcrB transmembrane domain"/>
    <property type="match status" value="2"/>
</dbReference>
<dbReference type="AlphaFoldDB" id="A0A1V9GKC6"/>
<dbReference type="GO" id="GO:0008324">
    <property type="term" value="F:monoatomic cation transmembrane transporter activity"/>
    <property type="evidence" value="ECO:0007669"/>
    <property type="project" value="InterPro"/>
</dbReference>
<evidence type="ECO:0000313" key="9">
    <source>
        <dbReference type="EMBL" id="OQP71093.1"/>
    </source>
</evidence>
<evidence type="ECO:0000256" key="3">
    <source>
        <dbReference type="ARBA" id="ARBA00022448"/>
    </source>
</evidence>
<keyword evidence="6 8" id="KW-1133">Transmembrane helix</keyword>
<dbReference type="Gene3D" id="3.30.70.1440">
    <property type="entry name" value="Multidrug efflux transporter AcrB pore domain"/>
    <property type="match status" value="1"/>
</dbReference>
<dbReference type="EMBL" id="JPUO02000249">
    <property type="protein sequence ID" value="OQP71093.1"/>
    <property type="molecule type" value="Genomic_DNA"/>
</dbReference>
<dbReference type="GO" id="GO:0042910">
    <property type="term" value="F:xenobiotic transmembrane transporter activity"/>
    <property type="evidence" value="ECO:0007669"/>
    <property type="project" value="TreeGrafter"/>
</dbReference>
<feature type="transmembrane region" description="Helical" evidence="8">
    <location>
        <begin position="343"/>
        <end position="362"/>
    </location>
</feature>
<dbReference type="Gene3D" id="3.30.2090.10">
    <property type="entry name" value="Multidrug efflux transporter AcrB TolC docking domain, DN and DC subdomains"/>
    <property type="match status" value="2"/>
</dbReference>
<evidence type="ECO:0000256" key="7">
    <source>
        <dbReference type="ARBA" id="ARBA00023136"/>
    </source>
</evidence>
<sequence length="1053" mass="113273">MLERIIRTSIANRWLVMTMTVVLIAIGVWSFNQLPIDATPDITNVQVQVNTAAPGYSPLEAEQRVTYPIETAMAGLPKMENFRSISRYGLSQITVVFKDGTDIYFARQQVAERLQQVKSQIPANIEPTLGPIATGMGEIFSYTIDADPKAKKTDGTPYTATDLRTLQDWVIRPQLRNIPGVTEVNTLGGYKREVHITPDPSRLRSLGLTLDDVVKALQLNNQNVGAGYIERNGQQFLVRIPGQVADIPQIEQVVLARREGAIIRMRDVAKVDDGAELRTGAATQNGHEVVLGTVVMLIGSNSRDVSQAAAAKLKDAAKSLPAGVTATPVYDRTKLVDRTIATVAKNLTEGAVLVIVILFLLLGNFRAALITALVIPLAMLFTLTGMARGGISANLMSLGALDFGLIVDGAVIIIENCLSRFGHRQHELGRQMTLAERFETTASATAEVIRPSLFGLGIITAVYLPIFALTGVEGKMFHPMAITVVLALTGAMVLALTFVPAAIALMLGGKVEEKENWLMGWLRRRYEPLLDMSLRRGKWVAVGAILLLACSGVLVTRLGSEFVPNLDEGDFAMQAMRIPGTSLTQSVNMQRLLEQRLLKVPEIERVFSKIGTAEVASDPMPPSIGDTFVMVKPRDQWPDPDKPKAELVAQVEQLVARVPGNNYEFTQPIQMRTNELISGVRADVAINVYGDDLATLLKIGQQIEAVAKKVTGAADVRVEQASGLPLLEVVPNWLALASYGLTTDDVQSTVATAVGGEVAGKLFEGDRRFDIVVRLPESLRQDPAALESLPIPLGPASDPQASGVSGPRTIPLSSVAKVVASEGANQINRYNGKRRISVTANVRDRDLGGFVSELQGVINANVQPPSGYWIEYGGSFEQLISASKRLAIVVPATLVIIFALLFWAFRSVKDSAIVFSGVPLALTGGILALTVRGIPLSISAGIGFIALSGVAVLNGLVLISFIRGLREQGEPLESAVRDGALSRLRPVLMTALVASLGFVPMALNVGAGSEVQRPLATVVIGGIVSSTLLTLVVLPVLYRWAHDRTSRRKAEAA</sequence>
<dbReference type="SUPFAM" id="SSF82866">
    <property type="entry name" value="Multidrug efflux transporter AcrB transmembrane domain"/>
    <property type="match status" value="2"/>
</dbReference>
<feature type="transmembrane region" description="Helical" evidence="8">
    <location>
        <begin position="369"/>
        <end position="387"/>
    </location>
</feature>
<comment type="subcellular location">
    <subcellularLocation>
        <location evidence="1">Cell membrane</location>
        <topology evidence="1">Multi-pass membrane protein</topology>
    </subcellularLocation>
</comment>
<evidence type="ECO:0000256" key="4">
    <source>
        <dbReference type="ARBA" id="ARBA00022475"/>
    </source>
</evidence>
<feature type="transmembrane region" description="Helical" evidence="8">
    <location>
        <begin position="539"/>
        <end position="559"/>
    </location>
</feature>
<dbReference type="InterPro" id="IPR001036">
    <property type="entry name" value="Acrflvin-R"/>
</dbReference>
<dbReference type="SUPFAM" id="SSF82693">
    <property type="entry name" value="Multidrug efflux transporter AcrB pore domain, PN1, PN2, PC1 and PC2 subdomains"/>
    <property type="match status" value="3"/>
</dbReference>
<dbReference type="InterPro" id="IPR027463">
    <property type="entry name" value="AcrB_DN_DC_subdom"/>
</dbReference>
<feature type="transmembrane region" description="Helical" evidence="8">
    <location>
        <begin position="940"/>
        <end position="962"/>
    </location>
</feature>
<dbReference type="NCBIfam" id="TIGR00914">
    <property type="entry name" value="2A0601"/>
    <property type="match status" value="1"/>
</dbReference>
<dbReference type="GO" id="GO:0005886">
    <property type="term" value="C:plasma membrane"/>
    <property type="evidence" value="ECO:0007669"/>
    <property type="project" value="UniProtKB-SubCell"/>
</dbReference>
<evidence type="ECO:0000256" key="2">
    <source>
        <dbReference type="ARBA" id="ARBA00010942"/>
    </source>
</evidence>
<reference evidence="9 10" key="2">
    <citation type="journal article" date="2017" name="Plant Pathol.">
        <title>Pathogenicity and virulence gene content of Xanthomonas strains infecting Araceae, formerly known as Xanthomonas axonopodis pv. dieffenbachiae.</title>
        <authorList>
            <person name="Constantin E.C."/>
            <person name="Haegeman A."/>
            <person name="Van Vaerenbergh J."/>
            <person name="Baeyen S."/>
            <person name="Van Malderghem C."/>
            <person name="Maes M."/>
            <person name="Cottyn B."/>
        </authorList>
    </citation>
    <scope>NUCLEOTIDE SEQUENCE [LARGE SCALE GENOMIC DNA]</scope>
    <source>
        <strain evidence="10">LMG9055</strain>
    </source>
</reference>
<feature type="transmembrane region" description="Helical" evidence="8">
    <location>
        <begin position="1015"/>
        <end position="1038"/>
    </location>
</feature>
<name>A0A1V9GKC6_9XANT</name>
<evidence type="ECO:0000256" key="1">
    <source>
        <dbReference type="ARBA" id="ARBA00004651"/>
    </source>
</evidence>
<dbReference type="InterPro" id="IPR004763">
    <property type="entry name" value="CusA-like"/>
</dbReference>
<dbReference type="Pfam" id="PF00873">
    <property type="entry name" value="ACR_tran"/>
    <property type="match status" value="1"/>
</dbReference>
<feature type="transmembrane region" description="Helical" evidence="8">
    <location>
        <begin position="983"/>
        <end position="1003"/>
    </location>
</feature>
<dbReference type="PRINTS" id="PR00702">
    <property type="entry name" value="ACRIFLAVINRP"/>
</dbReference>